<evidence type="ECO:0000313" key="21">
    <source>
        <dbReference type="Proteomes" id="UP000692954"/>
    </source>
</evidence>
<feature type="binding site" evidence="15">
    <location>
        <position position="158"/>
    </location>
    <ligand>
        <name>ATP</name>
        <dbReference type="ChEBI" id="CHEBI:30616"/>
    </ligand>
</feature>
<evidence type="ECO:0000256" key="9">
    <source>
        <dbReference type="ARBA" id="ARBA00022837"/>
    </source>
</evidence>
<evidence type="ECO:0000256" key="1">
    <source>
        <dbReference type="ARBA" id="ARBA00001946"/>
    </source>
</evidence>
<evidence type="ECO:0000256" key="5">
    <source>
        <dbReference type="ARBA" id="ARBA00022723"/>
    </source>
</evidence>
<keyword evidence="21" id="KW-1185">Reference proteome</keyword>
<dbReference type="FunFam" id="3.30.200.20:FF:000315">
    <property type="entry name" value="Calcium-dependent protein kinase 3"/>
    <property type="match status" value="1"/>
</dbReference>
<evidence type="ECO:0000256" key="4">
    <source>
        <dbReference type="ARBA" id="ARBA00022679"/>
    </source>
</evidence>
<keyword evidence="10 15" id="KW-0067">ATP-binding</keyword>
<dbReference type="GO" id="GO:0046872">
    <property type="term" value="F:metal ion binding"/>
    <property type="evidence" value="ECO:0007669"/>
    <property type="project" value="UniProtKB-KW"/>
</dbReference>
<evidence type="ECO:0000256" key="13">
    <source>
        <dbReference type="ARBA" id="ARBA00048679"/>
    </source>
</evidence>
<gene>
    <name evidence="20" type="ORF">PSON_ATCC_30995.1.T0090074</name>
</gene>
<dbReference type="InterPro" id="IPR008271">
    <property type="entry name" value="Ser/Thr_kinase_AS"/>
</dbReference>
<evidence type="ECO:0000256" key="3">
    <source>
        <dbReference type="ARBA" id="ARBA00022527"/>
    </source>
</evidence>
<evidence type="ECO:0000256" key="18">
    <source>
        <dbReference type="RuleBase" id="RU000304"/>
    </source>
</evidence>
<dbReference type="AlphaFoldDB" id="A0A8S1KMX7"/>
<feature type="binding site" evidence="15 17">
    <location>
        <position position="46"/>
    </location>
    <ligand>
        <name>ATP</name>
        <dbReference type="ChEBI" id="CHEBI:30616"/>
    </ligand>
</feature>
<dbReference type="OrthoDB" id="10252354at2759"/>
<evidence type="ECO:0000256" key="14">
    <source>
        <dbReference type="PIRSR" id="PIRSR630616-1"/>
    </source>
</evidence>
<dbReference type="GO" id="GO:0005524">
    <property type="term" value="F:ATP binding"/>
    <property type="evidence" value="ECO:0007669"/>
    <property type="project" value="UniProtKB-UniRule"/>
</dbReference>
<dbReference type="InterPro" id="IPR017441">
    <property type="entry name" value="Protein_kinase_ATP_BS"/>
</dbReference>
<keyword evidence="5" id="KW-0479">Metal-binding</keyword>
<dbReference type="FunFam" id="1.10.510.10:FF:000673">
    <property type="entry name" value="CAMK family protein kinase"/>
    <property type="match status" value="1"/>
</dbReference>
<evidence type="ECO:0000259" key="19">
    <source>
        <dbReference type="PROSITE" id="PS50011"/>
    </source>
</evidence>
<feature type="active site" description="Proton acceptor" evidence="14">
    <location>
        <position position="140"/>
    </location>
</feature>
<comment type="caution">
    <text evidence="20">The sequence shown here is derived from an EMBL/GenBank/DDBJ whole genome shotgun (WGS) entry which is preliminary data.</text>
</comment>
<evidence type="ECO:0000256" key="7">
    <source>
        <dbReference type="ARBA" id="ARBA00022741"/>
    </source>
</evidence>
<dbReference type="EMBL" id="CAJJDN010000009">
    <property type="protein sequence ID" value="CAD8055105.1"/>
    <property type="molecule type" value="Genomic_DNA"/>
</dbReference>
<organism evidence="20 21">
    <name type="scientific">Paramecium sonneborni</name>
    <dbReference type="NCBI Taxonomy" id="65129"/>
    <lineage>
        <taxon>Eukaryota</taxon>
        <taxon>Sar</taxon>
        <taxon>Alveolata</taxon>
        <taxon>Ciliophora</taxon>
        <taxon>Intramacronucleata</taxon>
        <taxon>Oligohymenophorea</taxon>
        <taxon>Peniculida</taxon>
        <taxon>Parameciidae</taxon>
        <taxon>Paramecium</taxon>
    </lineage>
</organism>
<feature type="cross-link" description="Glycyl lysine isopeptide (Lys-Gly) (interchain with G-Cter in SUMO2)" evidence="16">
    <location>
        <position position="142"/>
    </location>
</feature>
<comment type="catalytic activity">
    <reaction evidence="12">
        <text>L-threonyl-[protein] + ATP = O-phospho-L-threonyl-[protein] + ADP + H(+)</text>
        <dbReference type="Rhea" id="RHEA:46608"/>
        <dbReference type="Rhea" id="RHEA-COMP:11060"/>
        <dbReference type="Rhea" id="RHEA-COMP:11605"/>
        <dbReference type="ChEBI" id="CHEBI:15378"/>
        <dbReference type="ChEBI" id="CHEBI:30013"/>
        <dbReference type="ChEBI" id="CHEBI:30616"/>
        <dbReference type="ChEBI" id="CHEBI:61977"/>
        <dbReference type="ChEBI" id="CHEBI:456216"/>
        <dbReference type="EC" id="2.7.11.1"/>
    </reaction>
</comment>
<keyword evidence="4" id="KW-0808">Transferase</keyword>
<protein>
    <recommendedName>
        <fullName evidence="2">non-specific serine/threonine protein kinase</fullName>
        <ecNumber evidence="2">2.7.11.1</ecNumber>
    </recommendedName>
</protein>
<name>A0A8S1KMX7_9CILI</name>
<comment type="cofactor">
    <cofactor evidence="1">
        <name>Mg(2+)</name>
        <dbReference type="ChEBI" id="CHEBI:18420"/>
    </cofactor>
</comment>
<keyword evidence="7 15" id="KW-0547">Nucleotide-binding</keyword>
<evidence type="ECO:0000256" key="16">
    <source>
        <dbReference type="PIRSR" id="PIRSR630616-3"/>
    </source>
</evidence>
<evidence type="ECO:0000256" key="2">
    <source>
        <dbReference type="ARBA" id="ARBA00012513"/>
    </source>
</evidence>
<evidence type="ECO:0000256" key="6">
    <source>
        <dbReference type="ARBA" id="ARBA00022737"/>
    </source>
</evidence>
<keyword evidence="3 18" id="KW-0723">Serine/threonine-protein kinase</keyword>
<evidence type="ECO:0000256" key="10">
    <source>
        <dbReference type="ARBA" id="ARBA00022840"/>
    </source>
</evidence>
<dbReference type="InterPro" id="IPR000719">
    <property type="entry name" value="Prot_kinase_dom"/>
</dbReference>
<dbReference type="InterPro" id="IPR030616">
    <property type="entry name" value="Aur-like"/>
</dbReference>
<evidence type="ECO:0000256" key="15">
    <source>
        <dbReference type="PIRSR" id="PIRSR630616-2"/>
    </source>
</evidence>
<proteinExistence type="inferred from homology"/>
<evidence type="ECO:0000256" key="17">
    <source>
        <dbReference type="PROSITE-ProRule" id="PRU10141"/>
    </source>
</evidence>
<dbReference type="PROSITE" id="PS00107">
    <property type="entry name" value="PROTEIN_KINASE_ATP"/>
    <property type="match status" value="1"/>
</dbReference>
<evidence type="ECO:0000256" key="12">
    <source>
        <dbReference type="ARBA" id="ARBA00047899"/>
    </source>
</evidence>
<evidence type="ECO:0000313" key="20">
    <source>
        <dbReference type="EMBL" id="CAD8055105.1"/>
    </source>
</evidence>
<dbReference type="GO" id="GO:0004674">
    <property type="term" value="F:protein serine/threonine kinase activity"/>
    <property type="evidence" value="ECO:0007669"/>
    <property type="project" value="UniProtKB-KW"/>
</dbReference>
<dbReference type="PROSITE" id="PS00108">
    <property type="entry name" value="PROTEIN_KINASE_ST"/>
    <property type="match status" value="1"/>
</dbReference>
<accession>A0A8S1KMX7</accession>
<keyword evidence="8" id="KW-0418">Kinase</keyword>
<dbReference type="EC" id="2.7.11.1" evidence="2"/>
<comment type="similarity">
    <text evidence="11">Belongs to the protein kinase superfamily. Ser/Thr protein kinase family. CDPK subfamily.</text>
</comment>
<dbReference type="Proteomes" id="UP000692954">
    <property type="component" value="Unassembled WGS sequence"/>
</dbReference>
<dbReference type="Pfam" id="PF00069">
    <property type="entry name" value="Pkinase"/>
    <property type="match status" value="1"/>
</dbReference>
<feature type="domain" description="Protein kinase" evidence="19">
    <location>
        <begin position="17"/>
        <end position="258"/>
    </location>
</feature>
<keyword evidence="6" id="KW-0677">Repeat</keyword>
<comment type="catalytic activity">
    <reaction evidence="13">
        <text>L-seryl-[protein] + ATP = O-phospho-L-seryl-[protein] + ADP + H(+)</text>
        <dbReference type="Rhea" id="RHEA:17989"/>
        <dbReference type="Rhea" id="RHEA-COMP:9863"/>
        <dbReference type="Rhea" id="RHEA-COMP:11604"/>
        <dbReference type="ChEBI" id="CHEBI:15378"/>
        <dbReference type="ChEBI" id="CHEBI:29999"/>
        <dbReference type="ChEBI" id="CHEBI:30616"/>
        <dbReference type="ChEBI" id="CHEBI:83421"/>
        <dbReference type="ChEBI" id="CHEBI:456216"/>
        <dbReference type="EC" id="2.7.11.1"/>
    </reaction>
</comment>
<dbReference type="PANTHER" id="PTHR24350">
    <property type="entry name" value="SERINE/THREONINE-PROTEIN KINASE IAL-RELATED"/>
    <property type="match status" value="1"/>
</dbReference>
<dbReference type="PROSITE" id="PS50011">
    <property type="entry name" value="PROTEIN_KINASE_DOM"/>
    <property type="match status" value="1"/>
</dbReference>
<reference evidence="20" key="1">
    <citation type="submission" date="2021-01" db="EMBL/GenBank/DDBJ databases">
        <authorList>
            <consortium name="Genoscope - CEA"/>
            <person name="William W."/>
        </authorList>
    </citation>
    <scope>NUCLEOTIDE SEQUENCE</scope>
</reference>
<dbReference type="SMART" id="SM00220">
    <property type="entry name" value="S_TKc"/>
    <property type="match status" value="1"/>
</dbReference>
<evidence type="ECO:0000256" key="8">
    <source>
        <dbReference type="ARBA" id="ARBA00022777"/>
    </source>
</evidence>
<evidence type="ECO:0000256" key="11">
    <source>
        <dbReference type="ARBA" id="ARBA00024334"/>
    </source>
</evidence>
<sequence length="299" mass="34752">MNQLESLLVKSPTNQYIVYNKILGRGAYGVVLLSKQIKQQQFYAIKIISKKVLGKINGAYNMRQEILFLSKLQHPNIIKMYESFEDENYFYIVLEYCSKGNLYLLLKQQGTFSEEKAYKYFNQILQAIQFMHKRQIIHRDLKLANILVTSDDNIKICDFNWATELTDGKADPVLCGTVDQMPPEVSSFSYHDTKVDIWSLGVLLYEMIHNSLPIITFVTELSFGRHVSEEATILLRDLMRLDKSQRPTVSEIYSYKWIKNNISKQKVQSTNQSVCVTPRHSKQNSLDLKDLTKNIRTEN</sequence>
<keyword evidence="9" id="KW-0106">Calcium</keyword>